<evidence type="ECO:0008006" key="3">
    <source>
        <dbReference type="Google" id="ProtNLM"/>
    </source>
</evidence>
<reference evidence="1 2" key="1">
    <citation type="submission" date="2023-11" db="EMBL/GenBank/DDBJ databases">
        <authorList>
            <person name="Okamura Y."/>
        </authorList>
    </citation>
    <scope>NUCLEOTIDE SEQUENCE [LARGE SCALE GENOMIC DNA]</scope>
</reference>
<evidence type="ECO:0000313" key="1">
    <source>
        <dbReference type="EMBL" id="CAK1540755.1"/>
    </source>
</evidence>
<name>A0AAV1IUD6_9NEOP</name>
<sequence>MQFSVCVVARAQHAAEAVPARSQRCSDVRWDAVCEGESKRRGRPVLSVLYALKDISSEYILRPINGGWTKFELLSVTLG</sequence>
<accession>A0AAV1IUD6</accession>
<keyword evidence="2" id="KW-1185">Reference proteome</keyword>
<dbReference type="AlphaFoldDB" id="A0AAV1IUD6"/>
<comment type="caution">
    <text evidence="1">The sequence shown here is derived from an EMBL/GenBank/DDBJ whole genome shotgun (WGS) entry which is preliminary data.</text>
</comment>
<evidence type="ECO:0000313" key="2">
    <source>
        <dbReference type="Proteomes" id="UP001497472"/>
    </source>
</evidence>
<gene>
    <name evidence="1" type="ORF">LNINA_LOCUS786</name>
</gene>
<dbReference type="EMBL" id="CAVLEF010000001">
    <property type="protein sequence ID" value="CAK1540755.1"/>
    <property type="molecule type" value="Genomic_DNA"/>
</dbReference>
<dbReference type="Proteomes" id="UP001497472">
    <property type="component" value="Unassembled WGS sequence"/>
</dbReference>
<protein>
    <recommendedName>
        <fullName evidence="3">Secreted protein</fullName>
    </recommendedName>
</protein>
<organism evidence="1 2">
    <name type="scientific">Leptosia nina</name>
    <dbReference type="NCBI Taxonomy" id="320188"/>
    <lineage>
        <taxon>Eukaryota</taxon>
        <taxon>Metazoa</taxon>
        <taxon>Ecdysozoa</taxon>
        <taxon>Arthropoda</taxon>
        <taxon>Hexapoda</taxon>
        <taxon>Insecta</taxon>
        <taxon>Pterygota</taxon>
        <taxon>Neoptera</taxon>
        <taxon>Endopterygota</taxon>
        <taxon>Lepidoptera</taxon>
        <taxon>Glossata</taxon>
        <taxon>Ditrysia</taxon>
        <taxon>Papilionoidea</taxon>
        <taxon>Pieridae</taxon>
        <taxon>Pierinae</taxon>
        <taxon>Leptosia</taxon>
    </lineage>
</organism>
<proteinExistence type="predicted"/>